<dbReference type="EMBL" id="CP038802">
    <property type="protein sequence ID" value="UTY29028.1"/>
    <property type="molecule type" value="Genomic_DNA"/>
</dbReference>
<evidence type="ECO:0000313" key="3">
    <source>
        <dbReference type="Proteomes" id="UP001058682"/>
    </source>
</evidence>
<evidence type="ECO:0000313" key="1">
    <source>
        <dbReference type="EMBL" id="UTY29028.1"/>
    </source>
</evidence>
<accession>A0AAE9MTD6</accession>
<name>A0AAE9MTD6_9SPIR</name>
<dbReference type="Proteomes" id="UP001058682">
    <property type="component" value="Chromosome"/>
</dbReference>
<keyword evidence="4" id="KW-1185">Reference proteome</keyword>
<proteinExistence type="predicted"/>
<protein>
    <recommendedName>
        <fullName evidence="5">GIY-YIG domain-containing protein</fullName>
    </recommendedName>
</protein>
<dbReference type="KEGG" id="tpk:JO40_00450"/>
<evidence type="ECO:0000313" key="4">
    <source>
        <dbReference type="Proteomes" id="UP001059401"/>
    </source>
</evidence>
<dbReference type="Proteomes" id="UP001059401">
    <property type="component" value="Chromosome"/>
</dbReference>
<dbReference type="RefSeq" id="WP_044977319.1">
    <property type="nucleotide sequence ID" value="NZ_CP009228.1"/>
</dbReference>
<sequence length="160" mass="18593">MKHVKIYWEEIDSFSIDELDNYSNLEEKLKEIVDDSDREILDKNGLYAIIADNKQILYIGETHEQTIGARLVGDHSSYEDILNNLDDYEYISVFAGEVISVSGDDDMETLIKDAEACLIYKIQPEFNEKNKDTCKNEIEIINRGYFPWRNIYSCDGDEDD</sequence>
<dbReference type="EMBL" id="CP038804">
    <property type="protein sequence ID" value="UTY33879.1"/>
    <property type="molecule type" value="Genomic_DNA"/>
</dbReference>
<organism evidence="2 3">
    <name type="scientific">Treponema putidum</name>
    <dbReference type="NCBI Taxonomy" id="221027"/>
    <lineage>
        <taxon>Bacteria</taxon>
        <taxon>Pseudomonadati</taxon>
        <taxon>Spirochaetota</taxon>
        <taxon>Spirochaetia</taxon>
        <taxon>Spirochaetales</taxon>
        <taxon>Treponemataceae</taxon>
        <taxon>Treponema</taxon>
    </lineage>
</organism>
<reference evidence="2" key="1">
    <citation type="submission" date="2019-04" db="EMBL/GenBank/DDBJ databases">
        <title>Whole genome sequencing of oral phylogroup 2 treponemes.</title>
        <authorList>
            <person name="Chan Y."/>
            <person name="Zeng H.H."/>
            <person name="Yu X.L."/>
            <person name="Leung W.K."/>
            <person name="Watt R.M."/>
        </authorList>
    </citation>
    <scope>NUCLEOTIDE SEQUENCE</scope>
    <source>
        <strain evidence="2">OMZ 835</strain>
        <strain evidence="1">OMZ 847</strain>
    </source>
</reference>
<gene>
    <name evidence="2" type="ORF">E4N74_07590</name>
    <name evidence="1" type="ORF">E4N76_08565</name>
</gene>
<evidence type="ECO:0008006" key="5">
    <source>
        <dbReference type="Google" id="ProtNLM"/>
    </source>
</evidence>
<dbReference type="AlphaFoldDB" id="A0AAE9MTD6"/>
<evidence type="ECO:0000313" key="2">
    <source>
        <dbReference type="EMBL" id="UTY33879.1"/>
    </source>
</evidence>